<sequence length="301" mass="34849">MMGVVNNNVKDKTVDGKADIDKIKKLDILIALCKKQKFVLVEDMGKRKWTLKQAEGRRRSIIKKYDKRADEIILKSASEPFESPNYVVMAELVRVLNCVGRVKIRQVDNDTLGVWDGKVYYNEGWEHRSARYIYAVVKHGKYIAENIKMGGMADDFLKFHDWLKQNETDIVSTISRTEAPILEISPRSVYCHYLYETKKINEIRAVEQVYAIQIRTPGTVCDFDWSKGWGHYWAKLPCLNLISRQCTTTVYITAALVEQIPEIKDLLKRRDELQIECEELTKKIHEEANDCMGKWLALAAL</sequence>
<dbReference type="STRING" id="304371.MCP_1595"/>
<reference evidence="2 3" key="1">
    <citation type="journal article" date="2007" name="Appl. Environ. Microbiol.">
        <title>Isolation of key methanogens for global methane emission from rice paddy fields: a novel isolate affiliated with the clone cluster rice cluster I.</title>
        <authorList>
            <person name="Sakai S."/>
            <person name="Imachi H."/>
            <person name="Sekiguchi Y."/>
            <person name="Ohashi A."/>
            <person name="Harada H."/>
            <person name="Kamagata Y."/>
        </authorList>
    </citation>
    <scope>NUCLEOTIDE SEQUENCE [LARGE SCALE GENOMIC DNA]</scope>
    <source>
        <strain evidence="3">DSM 17711 / JCM 13418 / NBRC 101707 / SANAE</strain>
    </source>
</reference>
<organism evidence="2 3">
    <name type="scientific">Methanocella paludicola (strain DSM 17711 / JCM 13418 / NBRC 101707 / SANAE)</name>
    <dbReference type="NCBI Taxonomy" id="304371"/>
    <lineage>
        <taxon>Archaea</taxon>
        <taxon>Methanobacteriati</taxon>
        <taxon>Methanobacteriota</taxon>
        <taxon>Stenosarchaea group</taxon>
        <taxon>Methanomicrobia</taxon>
        <taxon>Methanocellales</taxon>
        <taxon>Methanocellaceae</taxon>
        <taxon>Methanocella</taxon>
    </lineage>
</organism>
<evidence type="ECO:0000313" key="3">
    <source>
        <dbReference type="Proteomes" id="UP000001882"/>
    </source>
</evidence>
<name>D1YYZ5_METPS</name>
<protein>
    <submittedName>
        <fullName evidence="2">Uncharacterized protein</fullName>
    </submittedName>
</protein>
<gene>
    <name evidence="2" type="ordered locus">MCP_1595</name>
</gene>
<dbReference type="KEGG" id="mpd:MCP_1595"/>
<feature type="coiled-coil region" evidence="1">
    <location>
        <begin position="263"/>
        <end position="290"/>
    </location>
</feature>
<keyword evidence="3" id="KW-1185">Reference proteome</keyword>
<dbReference type="InParanoid" id="D1YYZ5"/>
<dbReference type="AlphaFoldDB" id="D1YYZ5"/>
<dbReference type="EMBL" id="AP011532">
    <property type="protein sequence ID" value="BAI61667.1"/>
    <property type="molecule type" value="Genomic_DNA"/>
</dbReference>
<proteinExistence type="predicted"/>
<reference evidence="2 3" key="2">
    <citation type="journal article" date="2008" name="Int. J. Syst. Evol. Microbiol.">
        <title>Methanocella paludicola gen. nov., sp. nov., a methane-producing archaeon, the first isolate of the lineage 'Rice Cluster I', and proposal of the new archaeal order Methanocellales ord. nov.</title>
        <authorList>
            <person name="Sakai S."/>
            <person name="Imachi H."/>
            <person name="Hanada S."/>
            <person name="Ohashi A."/>
            <person name="Harada H."/>
            <person name="Kamagata Y."/>
        </authorList>
    </citation>
    <scope>NUCLEOTIDE SEQUENCE [LARGE SCALE GENOMIC DNA]</scope>
    <source>
        <strain evidence="3">DSM 17711 / JCM 13418 / NBRC 101707 / SANAE</strain>
    </source>
</reference>
<reference evidence="3" key="3">
    <citation type="journal article" date="2011" name="PLoS ONE">
        <title>Genome sequence of a mesophilic hydrogenotrophic methanogen Methanocella paludicola, the first cultivated representative of the order Methanocellales.</title>
        <authorList>
            <person name="Sakai S."/>
            <person name="Takaki Y."/>
            <person name="Shimamura S."/>
            <person name="Sekine M."/>
            <person name="Tajima T."/>
            <person name="Kosugi H."/>
            <person name="Ichikawa N."/>
            <person name="Tasumi E."/>
            <person name="Hiraki A.T."/>
            <person name="Shimizu A."/>
            <person name="Kato Y."/>
            <person name="Nishiko R."/>
            <person name="Mori K."/>
            <person name="Fujita N."/>
            <person name="Imachi H."/>
            <person name="Takai K."/>
        </authorList>
    </citation>
    <scope>NUCLEOTIDE SEQUENCE [LARGE SCALE GENOMIC DNA]</scope>
    <source>
        <strain evidence="3">DSM 17711 / JCM 13418 / NBRC 101707 / SANAE</strain>
    </source>
</reference>
<evidence type="ECO:0000256" key="1">
    <source>
        <dbReference type="SAM" id="Coils"/>
    </source>
</evidence>
<keyword evidence="1" id="KW-0175">Coiled coil</keyword>
<evidence type="ECO:0000313" key="2">
    <source>
        <dbReference type="EMBL" id="BAI61667.1"/>
    </source>
</evidence>
<dbReference type="Proteomes" id="UP000001882">
    <property type="component" value="Chromosome"/>
</dbReference>
<accession>D1YYZ5</accession>